<feature type="region of interest" description="Disordered" evidence="1">
    <location>
        <begin position="60"/>
        <end position="102"/>
    </location>
</feature>
<evidence type="ECO:0000313" key="4">
    <source>
        <dbReference type="Proteomes" id="UP000750334"/>
    </source>
</evidence>
<organism evidence="3 4">
    <name type="scientific">Maudiozyma exigua</name>
    <name type="common">Yeast</name>
    <name type="synonym">Kazachstania exigua</name>
    <dbReference type="NCBI Taxonomy" id="34358"/>
    <lineage>
        <taxon>Eukaryota</taxon>
        <taxon>Fungi</taxon>
        <taxon>Dikarya</taxon>
        <taxon>Ascomycota</taxon>
        <taxon>Saccharomycotina</taxon>
        <taxon>Saccharomycetes</taxon>
        <taxon>Saccharomycetales</taxon>
        <taxon>Saccharomycetaceae</taxon>
        <taxon>Maudiozyma</taxon>
    </lineage>
</organism>
<protein>
    <recommendedName>
        <fullName evidence="2">GDS1 winged helix domain-containing protein</fullName>
    </recommendedName>
</protein>
<proteinExistence type="predicted"/>
<evidence type="ECO:0000259" key="2">
    <source>
        <dbReference type="Pfam" id="PF25318"/>
    </source>
</evidence>
<evidence type="ECO:0000313" key="3">
    <source>
        <dbReference type="EMBL" id="KAG0672114.1"/>
    </source>
</evidence>
<feature type="compositionally biased region" description="Basic and acidic residues" evidence="1">
    <location>
        <begin position="91"/>
        <end position="102"/>
    </location>
</feature>
<name>A0A9P6WEG8_MAUEX</name>
<feature type="compositionally biased region" description="Low complexity" evidence="1">
    <location>
        <begin position="264"/>
        <end position="281"/>
    </location>
</feature>
<dbReference type="EMBL" id="PUHR01000005">
    <property type="protein sequence ID" value="KAG0672114.1"/>
    <property type="molecule type" value="Genomic_DNA"/>
</dbReference>
<sequence length="556" mass="59827">MENEMLHNSTSPIFQLGSLNLNSNSRNLAANNNIVASFPGSETVDLLDINPVLNPNSNVSLTTPKKSSSVVSLNSTQSSSGKSSNGNNTKPKKDSVSAAKKDNPLMEVSKLIPVTGERPVPEDRTAPLNDDVLFAVFVILCESDVEQNGLTVKQLCDFLLAKHPEMSNLSTKLSNLISAKLNAYVKKVEKGEKTMKYAISREWSNSSPRRMLYVYRGILAPDYKEHAKKVTDQLKQQIAAEAAEAGQVSSNSSAQLPFMTPSDSSSTKNNKNKSATANAATLQPEPSFFDGNSQTVASNGLQTMDNLINQKNISMSSINTGFSLSPGFNIPYSSSPVSVTLNQNTPNKSADKGSSENNNNKTNTKKKNTKQKTNDLMTKQKTDTNDSKKRSNENMKGDSSNSTISNNRNMTTPQNKKQKLNTTSNIFNGSGSNSATITPTLLDGSAASSAIGVPIPSTKTSSTYVTAVAATPRISKLLPKSGSRSNISNHILHKSSNSLVSMFHQSPSTPKTDSDGGSDDNLSDDNAWLKIVREGFLTKDIQSPESISLEELDSII</sequence>
<feature type="compositionally biased region" description="Polar residues" evidence="1">
    <location>
        <begin position="501"/>
        <end position="511"/>
    </location>
</feature>
<gene>
    <name evidence="3" type="ORF">C6P45_004129</name>
</gene>
<keyword evidence="4" id="KW-1185">Reference proteome</keyword>
<feature type="compositionally biased region" description="Low complexity" evidence="1">
    <location>
        <begin position="67"/>
        <end position="89"/>
    </location>
</feature>
<dbReference type="InterPro" id="IPR057511">
    <property type="entry name" value="WH_GDS1"/>
</dbReference>
<dbReference type="Proteomes" id="UP000750334">
    <property type="component" value="Unassembled WGS sequence"/>
</dbReference>
<feature type="region of interest" description="Disordered" evidence="1">
    <location>
        <begin position="339"/>
        <end position="433"/>
    </location>
</feature>
<feature type="compositionally biased region" description="Polar residues" evidence="1">
    <location>
        <begin position="339"/>
        <end position="348"/>
    </location>
</feature>
<feature type="domain" description="GDS1 winged helix" evidence="2">
    <location>
        <begin position="126"/>
        <end position="221"/>
    </location>
</feature>
<accession>A0A9P6WEG8</accession>
<dbReference type="AlphaFoldDB" id="A0A9P6WEG8"/>
<feature type="region of interest" description="Disordered" evidence="1">
    <location>
        <begin position="501"/>
        <end position="520"/>
    </location>
</feature>
<feature type="compositionally biased region" description="Polar residues" evidence="1">
    <location>
        <begin position="397"/>
        <end position="433"/>
    </location>
</feature>
<dbReference type="Pfam" id="PF25318">
    <property type="entry name" value="WHD_GDS1"/>
    <property type="match status" value="1"/>
</dbReference>
<feature type="region of interest" description="Disordered" evidence="1">
    <location>
        <begin position="245"/>
        <end position="296"/>
    </location>
</feature>
<evidence type="ECO:0000256" key="1">
    <source>
        <dbReference type="SAM" id="MobiDB-lite"/>
    </source>
</evidence>
<dbReference type="OrthoDB" id="4090479at2759"/>
<feature type="compositionally biased region" description="Basic and acidic residues" evidence="1">
    <location>
        <begin position="378"/>
        <end position="396"/>
    </location>
</feature>
<reference evidence="3 4" key="1">
    <citation type="submission" date="2020-11" db="EMBL/GenBank/DDBJ databases">
        <title>Kefir isolates.</title>
        <authorList>
            <person name="Marcisauskas S."/>
            <person name="Kim Y."/>
            <person name="Blasche S."/>
        </authorList>
    </citation>
    <scope>NUCLEOTIDE SEQUENCE [LARGE SCALE GENOMIC DNA]</scope>
    <source>
        <strain evidence="3 4">OG2</strain>
    </source>
</reference>
<comment type="caution">
    <text evidence="3">The sequence shown here is derived from an EMBL/GenBank/DDBJ whole genome shotgun (WGS) entry which is preliminary data.</text>
</comment>